<dbReference type="Gene3D" id="3.30.559.10">
    <property type="entry name" value="Chloramphenicol acetyltransferase-like domain"/>
    <property type="match status" value="1"/>
</dbReference>
<dbReference type="Pfam" id="PF00198">
    <property type="entry name" value="2-oxoacid_dh"/>
    <property type="match status" value="1"/>
</dbReference>
<dbReference type="CDD" id="cd06849">
    <property type="entry name" value="lipoyl_domain"/>
    <property type="match status" value="1"/>
</dbReference>
<keyword evidence="3 8" id="KW-0808">Transferase</keyword>
<evidence type="ECO:0000259" key="10">
    <source>
        <dbReference type="PROSITE" id="PS50968"/>
    </source>
</evidence>
<dbReference type="PROSITE" id="PS51826">
    <property type="entry name" value="PSBD"/>
    <property type="match status" value="1"/>
</dbReference>
<dbReference type="SUPFAM" id="SSF47005">
    <property type="entry name" value="Peripheral subunit-binding domain of 2-oxo acid dehydrogenase complex"/>
    <property type="match status" value="1"/>
</dbReference>
<dbReference type="InterPro" id="IPR023213">
    <property type="entry name" value="CAT-like_dom_sf"/>
</dbReference>
<comment type="similarity">
    <text evidence="1 8">Belongs to the 2-oxoacid dehydrogenase family.</text>
</comment>
<feature type="domain" description="Lipoyl-binding" evidence="10">
    <location>
        <begin position="2"/>
        <end position="77"/>
    </location>
</feature>
<evidence type="ECO:0000259" key="11">
    <source>
        <dbReference type="PROSITE" id="PS51826"/>
    </source>
</evidence>
<organism evidence="12 13">
    <name type="scientific">Leptospira saintgironsiae</name>
    <dbReference type="NCBI Taxonomy" id="2023183"/>
    <lineage>
        <taxon>Bacteria</taxon>
        <taxon>Pseudomonadati</taxon>
        <taxon>Spirochaetota</taxon>
        <taxon>Spirochaetia</taxon>
        <taxon>Leptospirales</taxon>
        <taxon>Leptospiraceae</taxon>
        <taxon>Leptospira</taxon>
    </lineage>
</organism>
<dbReference type="SUPFAM" id="SSF51230">
    <property type="entry name" value="Single hybrid motif"/>
    <property type="match status" value="1"/>
</dbReference>
<dbReference type="InterPro" id="IPR006257">
    <property type="entry name" value="LAT1"/>
</dbReference>
<comment type="subunit">
    <text evidence="2">Forms a 24-polypeptide structural core with octahedral symmetry.</text>
</comment>
<dbReference type="AlphaFoldDB" id="A0A2M9YD05"/>
<protein>
    <recommendedName>
        <fullName evidence="8">Acetyltransferase component of pyruvate dehydrogenase complex</fullName>
        <ecNumber evidence="8">2.3.1.12</ecNumber>
    </recommendedName>
</protein>
<dbReference type="InterPro" id="IPR001078">
    <property type="entry name" value="2-oxoacid_DH_actylTfrase"/>
</dbReference>
<dbReference type="NCBIfam" id="TIGR01349">
    <property type="entry name" value="PDHac_trf_mito"/>
    <property type="match status" value="1"/>
</dbReference>
<keyword evidence="13" id="KW-1185">Reference proteome</keyword>
<dbReference type="GO" id="GO:0004742">
    <property type="term" value="F:dihydrolipoyllysine-residue acetyltransferase activity"/>
    <property type="evidence" value="ECO:0007669"/>
    <property type="project" value="UniProtKB-UniRule"/>
</dbReference>
<dbReference type="InterPro" id="IPR003016">
    <property type="entry name" value="2-oxoA_DH_lipoyl-BS"/>
</dbReference>
<dbReference type="EMBL" id="NPDR01000003">
    <property type="protein sequence ID" value="PJZ49438.1"/>
    <property type="molecule type" value="Genomic_DNA"/>
</dbReference>
<comment type="cofactor">
    <cofactor evidence="8">
        <name>(R)-lipoate</name>
        <dbReference type="ChEBI" id="CHEBI:83088"/>
    </cofactor>
    <text evidence="8">Binds 1 lipoyl cofactor covalently.</text>
</comment>
<evidence type="ECO:0000256" key="3">
    <source>
        <dbReference type="ARBA" id="ARBA00022679"/>
    </source>
</evidence>
<dbReference type="GO" id="GO:0045254">
    <property type="term" value="C:pyruvate dehydrogenase complex"/>
    <property type="evidence" value="ECO:0007669"/>
    <property type="project" value="UniProtKB-UniRule"/>
</dbReference>
<dbReference type="Proteomes" id="UP000231926">
    <property type="component" value="Unassembled WGS sequence"/>
</dbReference>
<keyword evidence="5 8" id="KW-0012">Acyltransferase</keyword>
<dbReference type="GO" id="GO:0006086">
    <property type="term" value="P:pyruvate decarboxylation to acetyl-CoA"/>
    <property type="evidence" value="ECO:0007669"/>
    <property type="project" value="InterPro"/>
</dbReference>
<dbReference type="Pfam" id="PF00364">
    <property type="entry name" value="Biotin_lipoyl"/>
    <property type="match status" value="1"/>
</dbReference>
<evidence type="ECO:0000256" key="9">
    <source>
        <dbReference type="SAM" id="MobiDB-lite"/>
    </source>
</evidence>
<dbReference type="RefSeq" id="WP_100710008.1">
    <property type="nucleotide sequence ID" value="NZ_NPDR01000003.1"/>
</dbReference>
<gene>
    <name evidence="12" type="ORF">CH362_08910</name>
</gene>
<dbReference type="InterPro" id="IPR036625">
    <property type="entry name" value="E3-bd_dom_sf"/>
</dbReference>
<evidence type="ECO:0000256" key="4">
    <source>
        <dbReference type="ARBA" id="ARBA00022823"/>
    </source>
</evidence>
<dbReference type="Gene3D" id="4.10.320.10">
    <property type="entry name" value="E3-binding domain"/>
    <property type="match status" value="1"/>
</dbReference>
<dbReference type="PROSITE" id="PS50968">
    <property type="entry name" value="BIOTINYL_LIPOYL"/>
    <property type="match status" value="1"/>
</dbReference>
<evidence type="ECO:0000256" key="2">
    <source>
        <dbReference type="ARBA" id="ARBA00011484"/>
    </source>
</evidence>
<dbReference type="InterPro" id="IPR004167">
    <property type="entry name" value="PSBD"/>
</dbReference>
<comment type="catalytic activity">
    <reaction evidence="7 8">
        <text>N(6)-[(R)-dihydrolipoyl]-L-lysyl-[protein] + acetyl-CoA = N(6)-[(R)-S(8)-acetyldihydrolipoyl]-L-lysyl-[protein] + CoA</text>
        <dbReference type="Rhea" id="RHEA:17017"/>
        <dbReference type="Rhea" id="RHEA-COMP:10475"/>
        <dbReference type="Rhea" id="RHEA-COMP:10478"/>
        <dbReference type="ChEBI" id="CHEBI:57287"/>
        <dbReference type="ChEBI" id="CHEBI:57288"/>
        <dbReference type="ChEBI" id="CHEBI:83100"/>
        <dbReference type="ChEBI" id="CHEBI:83111"/>
        <dbReference type="EC" id="2.3.1.12"/>
    </reaction>
</comment>
<comment type="function">
    <text evidence="6">The pyruvate dehydrogenase complex catalyzes the overall conversion of pyruvate to acetyl-CoA and CO(2). It contains multiple copies of three enzymatic components: pyruvate dehydrogenase (E1), dihydrolipoamide acetyltransferase (E2) and lipoamide dehydrogenase (E3).</text>
</comment>
<proteinExistence type="inferred from homology"/>
<evidence type="ECO:0000313" key="13">
    <source>
        <dbReference type="Proteomes" id="UP000231926"/>
    </source>
</evidence>
<dbReference type="InterPro" id="IPR045257">
    <property type="entry name" value="E2/Pdx1"/>
</dbReference>
<dbReference type="Pfam" id="PF02817">
    <property type="entry name" value="E3_binding"/>
    <property type="match status" value="1"/>
</dbReference>
<dbReference type="OrthoDB" id="9805770at2"/>
<dbReference type="InterPro" id="IPR011053">
    <property type="entry name" value="Single_hybrid_motif"/>
</dbReference>
<dbReference type="EC" id="2.3.1.12" evidence="8"/>
<dbReference type="PROSITE" id="PS00189">
    <property type="entry name" value="LIPOYL"/>
    <property type="match status" value="1"/>
</dbReference>
<feature type="domain" description="Peripheral subunit-binding (PSBD)" evidence="11">
    <location>
        <begin position="154"/>
        <end position="191"/>
    </location>
</feature>
<evidence type="ECO:0000256" key="7">
    <source>
        <dbReference type="ARBA" id="ARBA00048370"/>
    </source>
</evidence>
<feature type="region of interest" description="Disordered" evidence="9">
    <location>
        <begin position="98"/>
        <end position="150"/>
    </location>
</feature>
<dbReference type="InterPro" id="IPR000089">
    <property type="entry name" value="Biotin_lipoyl"/>
</dbReference>
<sequence>MAKISEMTQLSPTMSEGVLVKWLKKKGDSVAPGEILAEVETDKAVMEMEAFDSGVILEILAQEGAKLPVGAPVAIIGKAGEDITSLLSEAKSRSTAISTPAAAPVASPSPNPAPKKVENVVSSTIPEPEEEPPTPKENPVSRGLSPSALEGRVKASPLAKRLAEESGIDLSKVRGSGPDGRIIKRDIENGISAFSSSGISPFAGEIVQEEKLPISGMRKTIASRLVHSKTHQPHFYLDMEIDADALVHLRENFNSDLKESGEEIKLSINDFIIRASALALLNVPEVNSSWREDHILKHGRVDIGVAVSIEGGLITPYVRNADKRSVLEIGRTVKELASRARERKLKPEEFSDGTFTVSNLGMFGMNRFAAVINEPEAAILAVGNVVSKPVIKNGSIVPGKTLSVCLSCDHRVVDGAVGAGWLEVFRNFLEHPLRLLA</sequence>
<evidence type="ECO:0000313" key="12">
    <source>
        <dbReference type="EMBL" id="PJZ49438.1"/>
    </source>
</evidence>
<name>A0A2M9YD05_9LEPT</name>
<dbReference type="PANTHER" id="PTHR23151:SF90">
    <property type="entry name" value="DIHYDROLIPOYLLYSINE-RESIDUE ACETYLTRANSFERASE COMPONENT OF PYRUVATE DEHYDROGENASE COMPLEX, MITOCHONDRIAL-RELATED"/>
    <property type="match status" value="1"/>
</dbReference>
<keyword evidence="4 8" id="KW-0450">Lipoyl</keyword>
<keyword evidence="12" id="KW-0670">Pyruvate</keyword>
<evidence type="ECO:0000256" key="1">
    <source>
        <dbReference type="ARBA" id="ARBA00007317"/>
    </source>
</evidence>
<reference evidence="12 13" key="1">
    <citation type="submission" date="2017-07" db="EMBL/GenBank/DDBJ databases">
        <title>Leptospira spp. isolated from tropical soils.</title>
        <authorList>
            <person name="Thibeaux R."/>
            <person name="Iraola G."/>
            <person name="Ferres I."/>
            <person name="Bierque E."/>
            <person name="Girault D."/>
            <person name="Soupe-Gilbert M.-E."/>
            <person name="Picardeau M."/>
            <person name="Goarant C."/>
        </authorList>
    </citation>
    <scope>NUCLEOTIDE SEQUENCE [LARGE SCALE GENOMIC DNA]</scope>
    <source>
        <strain evidence="12 13">FH4-C-A2</strain>
    </source>
</reference>
<dbReference type="Gene3D" id="2.40.50.100">
    <property type="match status" value="1"/>
</dbReference>
<evidence type="ECO:0000256" key="6">
    <source>
        <dbReference type="ARBA" id="ARBA00025211"/>
    </source>
</evidence>
<evidence type="ECO:0000256" key="5">
    <source>
        <dbReference type="ARBA" id="ARBA00023315"/>
    </source>
</evidence>
<comment type="caution">
    <text evidence="12">The sequence shown here is derived from an EMBL/GenBank/DDBJ whole genome shotgun (WGS) entry which is preliminary data.</text>
</comment>
<dbReference type="PANTHER" id="PTHR23151">
    <property type="entry name" value="DIHYDROLIPOAMIDE ACETYL/SUCCINYL-TRANSFERASE-RELATED"/>
    <property type="match status" value="1"/>
</dbReference>
<dbReference type="SUPFAM" id="SSF52777">
    <property type="entry name" value="CoA-dependent acyltransferases"/>
    <property type="match status" value="1"/>
</dbReference>
<accession>A0A2M9YD05</accession>
<evidence type="ECO:0000256" key="8">
    <source>
        <dbReference type="RuleBase" id="RU361137"/>
    </source>
</evidence>